<gene>
    <name evidence="2" type="ORF">AAFH96_03015</name>
</gene>
<organism evidence="2 3">
    <name type="scientific">Polymorphospora lycopeni</name>
    <dbReference type="NCBI Taxonomy" id="3140240"/>
    <lineage>
        <taxon>Bacteria</taxon>
        <taxon>Bacillati</taxon>
        <taxon>Actinomycetota</taxon>
        <taxon>Actinomycetes</taxon>
        <taxon>Micromonosporales</taxon>
        <taxon>Micromonosporaceae</taxon>
        <taxon>Polymorphospora</taxon>
    </lineage>
</organism>
<feature type="compositionally biased region" description="Basic and acidic residues" evidence="1">
    <location>
        <begin position="187"/>
        <end position="229"/>
    </location>
</feature>
<dbReference type="EMBL" id="JBCGDC010000005">
    <property type="protein sequence ID" value="MFB6392078.1"/>
    <property type="molecule type" value="Genomic_DNA"/>
</dbReference>
<feature type="compositionally biased region" description="Basic and acidic residues" evidence="1">
    <location>
        <begin position="273"/>
        <end position="282"/>
    </location>
</feature>
<sequence length="340" mass="36905">MADVADDIEQRLYTVPPDRFVAARDDAVAAARAAGDRDAARRIARLRRPTLAAWLVNLLAINRPELVADLVELSAALRTAQRELRGERLRELSNQRRAAVNALVAAARDLARAAEPAVAAGKLPLPEVEATLNAALSDADVAEQVRSGRLLRPVSYAGFGEVPRPQLRLLSGGAGPAEPAAGPPGKGGRERPGEERAEPGRERAEQRERAERERAEEAARAGQRRELTRELAAARTRQKRAETDLRRCEAAEHDGVGALNRIEAELAEVERRRAAAEEEVGRRRTARRAAERAASTARRHAGEVEAAIEAFDAETVPQAARRADSGSAGRRPAPKERRRG</sequence>
<proteinExistence type="predicted"/>
<reference evidence="2 3" key="1">
    <citation type="submission" date="2024-04" db="EMBL/GenBank/DDBJ databases">
        <title>Polymorphospora sp. isolated from Baiyangdian Lake in Xiong'an New Area.</title>
        <authorList>
            <person name="Zhang X."/>
            <person name="Liu J."/>
        </authorList>
    </citation>
    <scope>NUCLEOTIDE SEQUENCE [LARGE SCALE GENOMIC DNA]</scope>
    <source>
        <strain evidence="2 3">2-325</strain>
    </source>
</reference>
<dbReference type="Proteomes" id="UP001582793">
    <property type="component" value="Unassembled WGS sequence"/>
</dbReference>
<name>A0ABV5CJ91_9ACTN</name>
<evidence type="ECO:0008006" key="4">
    <source>
        <dbReference type="Google" id="ProtNLM"/>
    </source>
</evidence>
<protein>
    <recommendedName>
        <fullName evidence="4">Transposase</fullName>
    </recommendedName>
</protein>
<accession>A0ABV5CJ91</accession>
<comment type="caution">
    <text evidence="2">The sequence shown here is derived from an EMBL/GenBank/DDBJ whole genome shotgun (WGS) entry which is preliminary data.</text>
</comment>
<keyword evidence="3" id="KW-1185">Reference proteome</keyword>
<evidence type="ECO:0000313" key="2">
    <source>
        <dbReference type="EMBL" id="MFB6392078.1"/>
    </source>
</evidence>
<evidence type="ECO:0000256" key="1">
    <source>
        <dbReference type="SAM" id="MobiDB-lite"/>
    </source>
</evidence>
<evidence type="ECO:0000313" key="3">
    <source>
        <dbReference type="Proteomes" id="UP001582793"/>
    </source>
</evidence>
<feature type="region of interest" description="Disordered" evidence="1">
    <location>
        <begin position="273"/>
        <end position="340"/>
    </location>
</feature>
<feature type="region of interest" description="Disordered" evidence="1">
    <location>
        <begin position="167"/>
        <end position="246"/>
    </location>
</feature>
<dbReference type="RefSeq" id="WP_375732933.1">
    <property type="nucleotide sequence ID" value="NZ_JBCGDC010000005.1"/>
</dbReference>